<dbReference type="Pfam" id="PF03485">
    <property type="entry name" value="Arg_tRNA_synt_N"/>
    <property type="match status" value="1"/>
</dbReference>
<dbReference type="HAMAP" id="MF_00123">
    <property type="entry name" value="Arg_tRNA_synth"/>
    <property type="match status" value="1"/>
</dbReference>
<evidence type="ECO:0000256" key="10">
    <source>
        <dbReference type="ARBA" id="ARBA00049339"/>
    </source>
</evidence>
<dbReference type="SMART" id="SM01016">
    <property type="entry name" value="Arg_tRNA_synt_N"/>
    <property type="match status" value="1"/>
</dbReference>
<evidence type="ECO:0000256" key="5">
    <source>
        <dbReference type="ARBA" id="ARBA00022598"/>
    </source>
</evidence>
<dbReference type="InterPro" id="IPR008909">
    <property type="entry name" value="DALR_anticod-bd"/>
</dbReference>
<dbReference type="SUPFAM" id="SSF55190">
    <property type="entry name" value="Arginyl-tRNA synthetase (ArgRS), N-terminal 'additional' domain"/>
    <property type="match status" value="1"/>
</dbReference>
<evidence type="ECO:0000256" key="7">
    <source>
        <dbReference type="ARBA" id="ARBA00022840"/>
    </source>
</evidence>
<dbReference type="PROSITE" id="PS00178">
    <property type="entry name" value="AA_TRNA_LIGASE_I"/>
    <property type="match status" value="1"/>
</dbReference>
<dbReference type="SMART" id="SM00836">
    <property type="entry name" value="DALR_1"/>
    <property type="match status" value="1"/>
</dbReference>
<keyword evidence="5 11" id="KW-0436">Ligase</keyword>
<feature type="short sequence motif" description="'HIGH' region" evidence="11">
    <location>
        <begin position="126"/>
        <end position="136"/>
    </location>
</feature>
<evidence type="ECO:0000259" key="13">
    <source>
        <dbReference type="SMART" id="SM00836"/>
    </source>
</evidence>
<organism evidence="15 16">
    <name type="scientific">Aerophobetes bacterium</name>
    <dbReference type="NCBI Taxonomy" id="2030807"/>
    <lineage>
        <taxon>Bacteria</taxon>
        <taxon>Candidatus Aerophobota</taxon>
    </lineage>
</organism>
<dbReference type="PANTHER" id="PTHR11956">
    <property type="entry name" value="ARGINYL-TRNA SYNTHETASE"/>
    <property type="match status" value="1"/>
</dbReference>
<keyword evidence="4 11" id="KW-0963">Cytoplasm</keyword>
<comment type="similarity">
    <text evidence="2 11 12">Belongs to the class-I aminoacyl-tRNA synthetase family.</text>
</comment>
<dbReference type="FunFam" id="3.40.50.620:FF:000062">
    <property type="entry name" value="Arginine--tRNA ligase"/>
    <property type="match status" value="1"/>
</dbReference>
<dbReference type="EC" id="6.1.1.19" evidence="11"/>
<dbReference type="GO" id="GO:0004814">
    <property type="term" value="F:arginine-tRNA ligase activity"/>
    <property type="evidence" value="ECO:0007669"/>
    <property type="project" value="UniProtKB-UniRule"/>
</dbReference>
<gene>
    <name evidence="11" type="primary">argS</name>
    <name evidence="15" type="ORF">DRI96_04910</name>
</gene>
<dbReference type="FunFam" id="1.10.730.10:FF:000008">
    <property type="entry name" value="Arginine--tRNA ligase"/>
    <property type="match status" value="1"/>
</dbReference>
<keyword evidence="9 11" id="KW-0030">Aminoacyl-tRNA synthetase</keyword>
<evidence type="ECO:0000256" key="8">
    <source>
        <dbReference type="ARBA" id="ARBA00022917"/>
    </source>
</evidence>
<dbReference type="PANTHER" id="PTHR11956:SF5">
    <property type="entry name" value="ARGININE--TRNA LIGASE, CYTOPLASMIC"/>
    <property type="match status" value="1"/>
</dbReference>
<feature type="domain" description="DALR anticodon binding" evidence="13">
    <location>
        <begin position="431"/>
        <end position="551"/>
    </location>
</feature>
<dbReference type="InterPro" id="IPR014729">
    <property type="entry name" value="Rossmann-like_a/b/a_fold"/>
</dbReference>
<comment type="caution">
    <text evidence="15">The sequence shown here is derived from an EMBL/GenBank/DDBJ whole genome shotgun (WGS) entry which is preliminary data.</text>
</comment>
<dbReference type="Gene3D" id="3.30.1360.70">
    <property type="entry name" value="Arginyl tRNA synthetase N-terminal domain"/>
    <property type="match status" value="1"/>
</dbReference>
<dbReference type="InterPro" id="IPR036695">
    <property type="entry name" value="Arg-tRNA-synth_N_sf"/>
</dbReference>
<evidence type="ECO:0000256" key="3">
    <source>
        <dbReference type="ARBA" id="ARBA00011245"/>
    </source>
</evidence>
<evidence type="ECO:0000256" key="4">
    <source>
        <dbReference type="ARBA" id="ARBA00022490"/>
    </source>
</evidence>
<dbReference type="InterPro" id="IPR001278">
    <property type="entry name" value="Arg-tRNA-ligase"/>
</dbReference>
<evidence type="ECO:0000259" key="14">
    <source>
        <dbReference type="SMART" id="SM01016"/>
    </source>
</evidence>
<comment type="subunit">
    <text evidence="3 11">Monomer.</text>
</comment>
<comment type="catalytic activity">
    <reaction evidence="10 11">
        <text>tRNA(Arg) + L-arginine + ATP = L-arginyl-tRNA(Arg) + AMP + diphosphate</text>
        <dbReference type="Rhea" id="RHEA:20301"/>
        <dbReference type="Rhea" id="RHEA-COMP:9658"/>
        <dbReference type="Rhea" id="RHEA-COMP:9673"/>
        <dbReference type="ChEBI" id="CHEBI:30616"/>
        <dbReference type="ChEBI" id="CHEBI:32682"/>
        <dbReference type="ChEBI" id="CHEBI:33019"/>
        <dbReference type="ChEBI" id="CHEBI:78442"/>
        <dbReference type="ChEBI" id="CHEBI:78513"/>
        <dbReference type="ChEBI" id="CHEBI:456215"/>
        <dbReference type="EC" id="6.1.1.19"/>
    </reaction>
</comment>
<feature type="domain" description="Arginyl tRNA synthetase N-terminal" evidence="14">
    <location>
        <begin position="7"/>
        <end position="89"/>
    </location>
</feature>
<dbReference type="Pfam" id="PF00750">
    <property type="entry name" value="tRNA-synt_1d"/>
    <property type="match status" value="1"/>
</dbReference>
<dbReference type="Gene3D" id="1.10.730.10">
    <property type="entry name" value="Isoleucyl-tRNA Synthetase, Domain 1"/>
    <property type="match status" value="1"/>
</dbReference>
<name>A0A662DD08_UNCAE</name>
<dbReference type="PRINTS" id="PR01038">
    <property type="entry name" value="TRNASYNTHARG"/>
</dbReference>
<proteinExistence type="inferred from homology"/>
<dbReference type="AlphaFoldDB" id="A0A662DD08"/>
<dbReference type="Pfam" id="PF05746">
    <property type="entry name" value="DALR_1"/>
    <property type="match status" value="1"/>
</dbReference>
<dbReference type="InterPro" id="IPR009080">
    <property type="entry name" value="tRNAsynth_Ia_anticodon-bd"/>
</dbReference>
<dbReference type="GO" id="GO:0005524">
    <property type="term" value="F:ATP binding"/>
    <property type="evidence" value="ECO:0007669"/>
    <property type="project" value="UniProtKB-UniRule"/>
</dbReference>
<protein>
    <recommendedName>
        <fullName evidence="11">Arginine--tRNA ligase</fullName>
        <ecNumber evidence="11">6.1.1.19</ecNumber>
    </recommendedName>
    <alternativeName>
        <fullName evidence="11">Arginyl-tRNA synthetase</fullName>
        <shortName evidence="11">ArgRS</shortName>
    </alternativeName>
</protein>
<dbReference type="Proteomes" id="UP000267654">
    <property type="component" value="Unassembled WGS sequence"/>
</dbReference>
<dbReference type="GO" id="GO:0006420">
    <property type="term" value="P:arginyl-tRNA aminoacylation"/>
    <property type="evidence" value="ECO:0007669"/>
    <property type="project" value="UniProtKB-UniRule"/>
</dbReference>
<dbReference type="InterPro" id="IPR035684">
    <property type="entry name" value="ArgRS_core"/>
</dbReference>
<dbReference type="SUPFAM" id="SSF52374">
    <property type="entry name" value="Nucleotidylyl transferase"/>
    <property type="match status" value="1"/>
</dbReference>
<dbReference type="EMBL" id="QMQB01000177">
    <property type="protein sequence ID" value="RLE12201.1"/>
    <property type="molecule type" value="Genomic_DNA"/>
</dbReference>
<dbReference type="SUPFAM" id="SSF47323">
    <property type="entry name" value="Anticodon-binding domain of a subclass of class I aminoacyl-tRNA synthetases"/>
    <property type="match status" value="1"/>
</dbReference>
<comment type="subcellular location">
    <subcellularLocation>
        <location evidence="1 11">Cytoplasm</location>
    </subcellularLocation>
</comment>
<dbReference type="InterPro" id="IPR005148">
    <property type="entry name" value="Arg-tRNA-synth_N"/>
</dbReference>
<dbReference type="NCBIfam" id="TIGR00456">
    <property type="entry name" value="argS"/>
    <property type="match status" value="1"/>
</dbReference>
<reference evidence="15 16" key="1">
    <citation type="submission" date="2018-06" db="EMBL/GenBank/DDBJ databases">
        <title>Extensive metabolic versatility and redundancy in microbially diverse, dynamic hydrothermal sediments.</title>
        <authorList>
            <person name="Dombrowski N."/>
            <person name="Teske A."/>
            <person name="Baker B.J."/>
        </authorList>
    </citation>
    <scope>NUCLEOTIDE SEQUENCE [LARGE SCALE GENOMIC DNA]</scope>
    <source>
        <strain evidence="15">B19_G9</strain>
    </source>
</reference>
<keyword evidence="7 11" id="KW-0067">ATP-binding</keyword>
<evidence type="ECO:0000256" key="1">
    <source>
        <dbReference type="ARBA" id="ARBA00004496"/>
    </source>
</evidence>
<dbReference type="GO" id="GO:0005737">
    <property type="term" value="C:cytoplasm"/>
    <property type="evidence" value="ECO:0007669"/>
    <property type="project" value="UniProtKB-SubCell"/>
</dbReference>
<dbReference type="CDD" id="cd00671">
    <property type="entry name" value="ArgRS_core"/>
    <property type="match status" value="1"/>
</dbReference>
<sequence>MNNSTKDLIRNFIKEAAGEFFPSRLPPFKIDVAKKKEWGDLSTNLPFLLAGKTGNSPEVMGKNLVSLLSKEKIFSRVDFAAPGFINFFLSSSHLKESLKKIIKEKDNYTRFSLGKKRLVQVEFVSANPTGPLHVGHGRAAALGDAIANSLSKLDFKVEREYYVNNVGGQIKRLVRSVWVRIRQLEGENINLPEDGYRGEYLIDIAKSFKEKTKDTKESSLEDIFPSLSQFVIGKILSEIKDDLDEFGVRYDRWFFESEIYENNQLSEALSFLKEKGLIYEKNGALWFKTSAVIEGEEDRVLKRKNGEYTYFASDIAYHLNKLKRGFHKVIDIWGADHIGYVPRMKAAARAIGYPEEALKIIIYQLVTLKREGKRISASTRKGEFISLKELLQEVGKDAARFFFLSRSADSHLDFDLELAKKQTPENPVFYVQYAHARICSILRKAKEKGFIPFPEHKVDLDLLKSPEERDLMCLIALLPDQVKEASLALEPHHLTGYAKNIASAFHYFYTRHRVISENEKLTLARLFLIEGVRIAIQDIMGILGISAPEKM</sequence>
<keyword evidence="8 11" id="KW-0648">Protein biosynthesis</keyword>
<evidence type="ECO:0000313" key="15">
    <source>
        <dbReference type="EMBL" id="RLE12201.1"/>
    </source>
</evidence>
<evidence type="ECO:0000313" key="16">
    <source>
        <dbReference type="Proteomes" id="UP000267654"/>
    </source>
</evidence>
<evidence type="ECO:0000256" key="6">
    <source>
        <dbReference type="ARBA" id="ARBA00022741"/>
    </source>
</evidence>
<keyword evidence="6 11" id="KW-0547">Nucleotide-binding</keyword>
<evidence type="ECO:0000256" key="12">
    <source>
        <dbReference type="RuleBase" id="RU363038"/>
    </source>
</evidence>
<accession>A0A662DD08</accession>
<evidence type="ECO:0000256" key="2">
    <source>
        <dbReference type="ARBA" id="ARBA00005594"/>
    </source>
</evidence>
<evidence type="ECO:0000256" key="9">
    <source>
        <dbReference type="ARBA" id="ARBA00023146"/>
    </source>
</evidence>
<dbReference type="InterPro" id="IPR001412">
    <property type="entry name" value="aa-tRNA-synth_I_CS"/>
</dbReference>
<evidence type="ECO:0000256" key="11">
    <source>
        <dbReference type="HAMAP-Rule" id="MF_00123"/>
    </source>
</evidence>
<dbReference type="Gene3D" id="3.40.50.620">
    <property type="entry name" value="HUPs"/>
    <property type="match status" value="1"/>
</dbReference>